<keyword evidence="3" id="KW-1185">Reference proteome</keyword>
<sequence>MMEVPCSNCQTVTRVEVAFEVRNFVCPNCQSVFAPNNNGLLAFTGQKLQHEQTFENGLTVGQKGVLKGVAYTVVGIIVKKAYGTFYWTEYTLQDASGKFRYLADSEGHWIFLEEVTEKYNLTNRPRFLKHGDIDLRLYHHTKVEIVGAKGFFDLSLPLKGNVFMIEYVNPPYIVSVERMGPDEVTFFGTHINRKEVVKAFAMERTNARVGTGIVQPFFVNVRGVAIVFCVAAILIFLTHIAVYNGQKSQDVLEQTFTISEQNNKSFVSKPFTLEGGSAPLTVFLDSDIDNSWLNVSVALVNEQTNEEVYADKDVEYYHGYEGGESWSEGDRRETLQLCGVAKGRYHLLVTPMWAPENQSNNYMRVRAVWNQPSTWNAWFQIIAMGILLAVLYFLNFNFEKKRWADSDYSPYSE</sequence>
<dbReference type="InterPro" id="IPR025235">
    <property type="entry name" value="DUF4178"/>
</dbReference>
<accession>A0A1G5G7Y4</accession>
<dbReference type="Pfam" id="PF13785">
    <property type="entry name" value="DUF4178"/>
    <property type="match status" value="1"/>
</dbReference>
<proteinExistence type="predicted"/>
<evidence type="ECO:0000313" key="2">
    <source>
        <dbReference type="EMBL" id="SCY47400.1"/>
    </source>
</evidence>
<reference evidence="2 3" key="1">
    <citation type="submission" date="2016-10" db="EMBL/GenBank/DDBJ databases">
        <authorList>
            <person name="de Groot N.N."/>
        </authorList>
    </citation>
    <scope>NUCLEOTIDE SEQUENCE [LARGE SCALE GENOMIC DNA]</scope>
    <source>
        <strain evidence="2 3">CGMCC 1.7031</strain>
    </source>
</reference>
<feature type="domain" description="DUF4178" evidence="1">
    <location>
        <begin position="60"/>
        <end position="186"/>
    </location>
</feature>
<evidence type="ECO:0000313" key="3">
    <source>
        <dbReference type="Proteomes" id="UP000199354"/>
    </source>
</evidence>
<dbReference type="Proteomes" id="UP000199354">
    <property type="component" value="Unassembled WGS sequence"/>
</dbReference>
<gene>
    <name evidence="2" type="ORF">SAMN02927903_01475</name>
</gene>
<dbReference type="STRING" id="490189.SAMN02927903_01475"/>
<protein>
    <recommendedName>
        <fullName evidence="1">DUF4178 domain-containing protein</fullName>
    </recommendedName>
</protein>
<organism evidence="2 3">
    <name type="scientific">Flavobacterium caeni</name>
    <dbReference type="NCBI Taxonomy" id="490189"/>
    <lineage>
        <taxon>Bacteria</taxon>
        <taxon>Pseudomonadati</taxon>
        <taxon>Bacteroidota</taxon>
        <taxon>Flavobacteriia</taxon>
        <taxon>Flavobacteriales</taxon>
        <taxon>Flavobacteriaceae</taxon>
        <taxon>Flavobacterium</taxon>
    </lineage>
</organism>
<dbReference type="AlphaFoldDB" id="A0A1G5G7Y4"/>
<dbReference type="EMBL" id="FMVF01000006">
    <property type="protein sequence ID" value="SCY47400.1"/>
    <property type="molecule type" value="Genomic_DNA"/>
</dbReference>
<name>A0A1G5G7Y4_9FLAO</name>
<evidence type="ECO:0000259" key="1">
    <source>
        <dbReference type="Pfam" id="PF13785"/>
    </source>
</evidence>
<dbReference type="OrthoDB" id="713199at2"/>